<keyword evidence="7" id="KW-1185">Reference proteome</keyword>
<gene>
    <name evidence="6" type="ORF">CP980_34910</name>
</gene>
<dbReference type="PANTHER" id="PTHR21621:SF0">
    <property type="entry name" value="BETA-CITRYLGLUTAMATE SYNTHASE B-RELATED"/>
    <property type="match status" value="1"/>
</dbReference>
<dbReference type="Gene3D" id="3.30.470.20">
    <property type="entry name" value="ATP-grasp fold, B domain"/>
    <property type="match status" value="1"/>
</dbReference>
<dbReference type="AlphaFoldDB" id="A0A5J6JEZ3"/>
<dbReference type="GO" id="GO:0005524">
    <property type="term" value="F:ATP binding"/>
    <property type="evidence" value="ECO:0007669"/>
    <property type="project" value="UniProtKB-UniRule"/>
</dbReference>
<dbReference type="SUPFAM" id="SSF56059">
    <property type="entry name" value="Glutathione synthetase ATP-binding domain-like"/>
    <property type="match status" value="1"/>
</dbReference>
<evidence type="ECO:0000313" key="6">
    <source>
        <dbReference type="EMBL" id="QEV49519.1"/>
    </source>
</evidence>
<dbReference type="InterPro" id="IPR013651">
    <property type="entry name" value="ATP-grasp_RimK-type"/>
</dbReference>
<keyword evidence="6" id="KW-0436">Ligase</keyword>
<dbReference type="InterPro" id="IPR004666">
    <property type="entry name" value="Rp_bS6_RimK/Lys_biosynth_LsyX"/>
</dbReference>
<dbReference type="GO" id="GO:0046872">
    <property type="term" value="F:metal ion binding"/>
    <property type="evidence" value="ECO:0007669"/>
    <property type="project" value="UniProtKB-KW"/>
</dbReference>
<dbReference type="RefSeq" id="WP_150530039.1">
    <property type="nucleotide sequence ID" value="NZ_BNBW01000006.1"/>
</dbReference>
<name>A0A5J6JEZ3_STRVI</name>
<dbReference type="Pfam" id="PF08443">
    <property type="entry name" value="RimK"/>
    <property type="match status" value="1"/>
</dbReference>
<dbReference type="Proteomes" id="UP000325563">
    <property type="component" value="Chromosome"/>
</dbReference>
<evidence type="ECO:0000256" key="1">
    <source>
        <dbReference type="ARBA" id="ARBA00022723"/>
    </source>
</evidence>
<reference evidence="6 7" key="1">
    <citation type="submission" date="2017-09" db="EMBL/GenBank/DDBJ databases">
        <authorList>
            <person name="Lee N."/>
            <person name="Cho B.-K."/>
        </authorList>
    </citation>
    <scope>NUCLEOTIDE SEQUENCE [LARGE SCALE GENOMIC DNA]</scope>
    <source>
        <strain evidence="6 7">ATCC 27476</strain>
    </source>
</reference>
<dbReference type="PROSITE" id="PS50975">
    <property type="entry name" value="ATP_GRASP"/>
    <property type="match status" value="1"/>
</dbReference>
<dbReference type="PANTHER" id="PTHR21621">
    <property type="entry name" value="RIBOSOMAL PROTEIN S6 MODIFICATION PROTEIN"/>
    <property type="match status" value="1"/>
</dbReference>
<feature type="domain" description="ATP-grasp" evidence="5">
    <location>
        <begin position="117"/>
        <end position="303"/>
    </location>
</feature>
<dbReference type="NCBIfam" id="TIGR00768">
    <property type="entry name" value="rimK_fam"/>
    <property type="match status" value="1"/>
</dbReference>
<dbReference type="EMBL" id="CP023692">
    <property type="protein sequence ID" value="QEV49519.1"/>
    <property type="molecule type" value="Genomic_DNA"/>
</dbReference>
<dbReference type="GO" id="GO:0072590">
    <property type="term" value="F:N-acetyl-L-aspartate-L-glutamate ligase activity"/>
    <property type="evidence" value="ECO:0007669"/>
    <property type="project" value="TreeGrafter"/>
</dbReference>
<proteinExistence type="predicted"/>
<evidence type="ECO:0000259" key="5">
    <source>
        <dbReference type="PROSITE" id="PS50975"/>
    </source>
</evidence>
<dbReference type="GeneID" id="95615692"/>
<keyword evidence="3 4" id="KW-0067">ATP-binding</keyword>
<evidence type="ECO:0000313" key="7">
    <source>
        <dbReference type="Proteomes" id="UP000325563"/>
    </source>
</evidence>
<sequence length="311" mass="31978">MNLASRGADVWLVLGAGLSQRPVTGLITQALEGEFGDRFAVVGSGELLMGAGRGGLALHGLDGCAVQAPKVVYGRVWTPGTGVSREITLLRHLEAMGSVLLNPADAVLACLDKFWQVQRLASAGLTVPETCMSAGGSLDAVIGAGLPHPCVVKAVRGHRGEQVFLAPDVEALRVVHGGLEPDTGCLFQEYVGYSHGRDLRVVVVDGRAAGAVVRSASGGEFRSNLALGATLTPCTGRYPQGEDLAVRAAAVMGLGVAGVDLLFAQDGGFTVCEVNANAGWQPEMKGITAALAAACRTRLTAAEEGPEPSGR</sequence>
<accession>A0A5J6JEZ3</accession>
<organism evidence="6 7">
    <name type="scientific">Streptomyces vinaceus</name>
    <dbReference type="NCBI Taxonomy" id="1960"/>
    <lineage>
        <taxon>Bacteria</taxon>
        <taxon>Bacillati</taxon>
        <taxon>Actinomycetota</taxon>
        <taxon>Actinomycetes</taxon>
        <taxon>Kitasatosporales</taxon>
        <taxon>Streptomycetaceae</taxon>
        <taxon>Streptomyces</taxon>
    </lineage>
</organism>
<evidence type="ECO:0000256" key="3">
    <source>
        <dbReference type="ARBA" id="ARBA00022840"/>
    </source>
</evidence>
<dbReference type="InterPro" id="IPR011761">
    <property type="entry name" value="ATP-grasp"/>
</dbReference>
<keyword evidence="2 4" id="KW-0547">Nucleotide-binding</keyword>
<evidence type="ECO:0000256" key="4">
    <source>
        <dbReference type="PROSITE-ProRule" id="PRU00409"/>
    </source>
</evidence>
<dbReference type="KEGG" id="svn:CP980_34910"/>
<protein>
    <submittedName>
        <fullName evidence="6">RimK family alpha-L-glutamate ligase</fullName>
    </submittedName>
</protein>
<dbReference type="GO" id="GO:0005737">
    <property type="term" value="C:cytoplasm"/>
    <property type="evidence" value="ECO:0007669"/>
    <property type="project" value="TreeGrafter"/>
</dbReference>
<evidence type="ECO:0000256" key="2">
    <source>
        <dbReference type="ARBA" id="ARBA00022741"/>
    </source>
</evidence>
<dbReference type="Gene3D" id="3.40.50.20">
    <property type="match status" value="1"/>
</dbReference>
<keyword evidence="1" id="KW-0479">Metal-binding</keyword>